<evidence type="ECO:0000313" key="4">
    <source>
        <dbReference type="Proteomes" id="UP000000683"/>
    </source>
</evidence>
<dbReference type="HOGENOM" id="CLU_009583_2_2_6"/>
<dbReference type="Gene3D" id="3.40.50.2000">
    <property type="entry name" value="Glycogen Phosphorylase B"/>
    <property type="match status" value="2"/>
</dbReference>
<evidence type="ECO:0000259" key="1">
    <source>
        <dbReference type="Pfam" id="PF00534"/>
    </source>
</evidence>
<name>F5ZBI6_ALTNA</name>
<dbReference type="Proteomes" id="UP000000683">
    <property type="component" value="Chromosome"/>
</dbReference>
<dbReference type="Pfam" id="PF00534">
    <property type="entry name" value="Glycos_transf_1"/>
    <property type="match status" value="1"/>
</dbReference>
<dbReference type="Pfam" id="PF13439">
    <property type="entry name" value="Glyco_transf_4"/>
    <property type="match status" value="1"/>
</dbReference>
<keyword evidence="4" id="KW-1185">Reference proteome</keyword>
<reference evidence="3 4" key="1">
    <citation type="journal article" date="2011" name="J. Bacteriol.">
        <title>Complete genome sequence of the polycyclic aromatic hydrocarbon-degrading bacterium Alteromonas sp. strain SN2.</title>
        <authorList>
            <person name="Jin H.M."/>
            <person name="Jeong H."/>
            <person name="Moon E.J."/>
            <person name="Math R.K."/>
            <person name="Lee K."/>
            <person name="Kim H.J."/>
            <person name="Jeon C.O."/>
            <person name="Oh T.K."/>
            <person name="Kim J.F."/>
        </authorList>
    </citation>
    <scope>NUCLEOTIDE SEQUENCE [LARGE SCALE GENOMIC DNA]</scope>
    <source>
        <strain evidence="4">JCM 17741 / KACC 18427 / KCTC 11700BP / SN2</strain>
    </source>
</reference>
<dbReference type="SUPFAM" id="SSF53756">
    <property type="entry name" value="UDP-Glycosyltransferase/glycogen phosphorylase"/>
    <property type="match status" value="1"/>
</dbReference>
<dbReference type="InterPro" id="IPR028098">
    <property type="entry name" value="Glyco_trans_4-like_N"/>
</dbReference>
<dbReference type="EMBL" id="CP002339">
    <property type="protein sequence ID" value="AEF03643.1"/>
    <property type="molecule type" value="Genomic_DNA"/>
</dbReference>
<dbReference type="PANTHER" id="PTHR45947:SF3">
    <property type="entry name" value="SULFOQUINOVOSYL TRANSFERASE SQD2"/>
    <property type="match status" value="1"/>
</dbReference>
<proteinExistence type="predicted"/>
<dbReference type="GO" id="GO:0016757">
    <property type="term" value="F:glycosyltransferase activity"/>
    <property type="evidence" value="ECO:0007669"/>
    <property type="project" value="InterPro"/>
</dbReference>
<dbReference type="AlphaFoldDB" id="F5ZBI6"/>
<sequence length="368" mass="40665">MKVAVVGLRGIPNIMGGIESHCQNLYPRMVKQGYDITILGRTPYLHEPEYDYDGVKVKGVWAFKSKFLETFLHTFVAIIYAGIVLRPDVVHIHAIGPALFTPLARLFGLRVVVTHHGADYDRQKWNRFAKTILKAGELMGIKFANSIIVVGRSLTNKLKLKYPKCSEKIQFIPNGTLVGFSDNVTEQDLPSDLGLVPENYILAVARLVPEKGIHDLIEAYKLSNTVLKLVIVGDADHGDEYSQKIKSSADQNIIIAGRRNGAALSSLYKYCGLFVLPSYHEGHPIVALEAISAGSRVLLSDILPNKDIDLQNDCYFPVGDITSLANKITNLSSLNLSVDKATFLAKYDWNSIATETMKAYSTVVRSEG</sequence>
<evidence type="ECO:0000313" key="3">
    <source>
        <dbReference type="EMBL" id="AEF03643.1"/>
    </source>
</evidence>
<feature type="domain" description="Glycosyltransferase subfamily 4-like N-terminal" evidence="2">
    <location>
        <begin position="15"/>
        <end position="175"/>
    </location>
</feature>
<dbReference type="eggNOG" id="COG0438">
    <property type="taxonomic scope" value="Bacteria"/>
</dbReference>
<dbReference type="PANTHER" id="PTHR45947">
    <property type="entry name" value="SULFOQUINOVOSYL TRANSFERASE SQD2"/>
    <property type="match status" value="1"/>
</dbReference>
<organism evidence="3 4">
    <name type="scientific">Alteromonas naphthalenivorans</name>
    <dbReference type="NCBI Taxonomy" id="715451"/>
    <lineage>
        <taxon>Bacteria</taxon>
        <taxon>Pseudomonadati</taxon>
        <taxon>Pseudomonadota</taxon>
        <taxon>Gammaproteobacteria</taxon>
        <taxon>Alteromonadales</taxon>
        <taxon>Alteromonadaceae</taxon>
        <taxon>Alteromonas/Salinimonas group</taxon>
        <taxon>Alteromonas</taxon>
    </lineage>
</organism>
<evidence type="ECO:0000259" key="2">
    <source>
        <dbReference type="Pfam" id="PF13439"/>
    </source>
</evidence>
<feature type="domain" description="Glycosyl transferase family 1" evidence="1">
    <location>
        <begin position="197"/>
        <end position="333"/>
    </location>
</feature>
<dbReference type="RefSeq" id="WP_013784576.1">
    <property type="nucleotide sequence ID" value="NC_015554.1"/>
</dbReference>
<gene>
    <name evidence="3" type="ordered locus">ambt_10605</name>
</gene>
<dbReference type="CDD" id="cd03801">
    <property type="entry name" value="GT4_PimA-like"/>
    <property type="match status" value="1"/>
</dbReference>
<protein>
    <submittedName>
        <fullName evidence="3">Glycosyltransferase</fullName>
    </submittedName>
</protein>
<dbReference type="OrthoDB" id="9768937at2"/>
<dbReference type="InterPro" id="IPR001296">
    <property type="entry name" value="Glyco_trans_1"/>
</dbReference>
<dbReference type="InterPro" id="IPR050194">
    <property type="entry name" value="Glycosyltransferase_grp1"/>
</dbReference>
<dbReference type="KEGG" id="alt:ambt_10605"/>
<accession>F5ZBI6</accession>